<dbReference type="GO" id="GO:0061522">
    <property type="term" value="F:1,4-dihydroxy-2-naphthoyl-CoA thioesterase activity"/>
    <property type="evidence" value="ECO:0007669"/>
    <property type="project" value="TreeGrafter"/>
</dbReference>
<dbReference type="SUPFAM" id="SSF54637">
    <property type="entry name" value="Thioesterase/thiol ester dehydrase-isomerase"/>
    <property type="match status" value="1"/>
</dbReference>
<gene>
    <name evidence="4" type="ORF">EII34_08510</name>
</gene>
<dbReference type="GO" id="GO:0005829">
    <property type="term" value="C:cytosol"/>
    <property type="evidence" value="ECO:0007669"/>
    <property type="project" value="TreeGrafter"/>
</dbReference>
<dbReference type="AlphaFoldDB" id="A0A3P1T6E8"/>
<evidence type="ECO:0000256" key="2">
    <source>
        <dbReference type="ARBA" id="ARBA00022801"/>
    </source>
</evidence>
<dbReference type="OrthoDB" id="9798208at2"/>
<dbReference type="InterPro" id="IPR006683">
    <property type="entry name" value="Thioestr_dom"/>
</dbReference>
<sequence length="127" mass="13205">MTDLPPDAEFHRRLGIEILEADAERVVGRMPVVGNRQPAGLLHGGATAALVEGLGSVAAWLAGQPDRLPVGVDLNVTHLRPARGGVVTGVATAVRIGSGTAVYTVEVTDEQGRPTAVGRLTCQLLPR</sequence>
<dbReference type="Pfam" id="PF03061">
    <property type="entry name" value="4HBT"/>
    <property type="match status" value="1"/>
</dbReference>
<comment type="caution">
    <text evidence="4">The sequence shown here is derived from an EMBL/GenBank/DDBJ whole genome shotgun (WGS) entry which is preliminary data.</text>
</comment>
<dbReference type="CDD" id="cd03443">
    <property type="entry name" value="PaaI_thioesterase"/>
    <property type="match status" value="1"/>
</dbReference>
<dbReference type="Gene3D" id="3.10.129.10">
    <property type="entry name" value="Hotdog Thioesterase"/>
    <property type="match status" value="1"/>
</dbReference>
<feature type="domain" description="Thioesterase" evidence="3">
    <location>
        <begin position="40"/>
        <end position="114"/>
    </location>
</feature>
<dbReference type="InterPro" id="IPR003736">
    <property type="entry name" value="PAAI_dom"/>
</dbReference>
<dbReference type="RefSeq" id="WP_124844734.1">
    <property type="nucleotide sequence ID" value="NZ_RQZG01000008.1"/>
</dbReference>
<organism evidence="4 5">
    <name type="scientific">Arachnia propionica</name>
    <dbReference type="NCBI Taxonomy" id="1750"/>
    <lineage>
        <taxon>Bacteria</taxon>
        <taxon>Bacillati</taxon>
        <taxon>Actinomycetota</taxon>
        <taxon>Actinomycetes</taxon>
        <taxon>Propionibacteriales</taxon>
        <taxon>Propionibacteriaceae</taxon>
        <taxon>Arachnia</taxon>
    </lineage>
</organism>
<evidence type="ECO:0000259" key="3">
    <source>
        <dbReference type="Pfam" id="PF03061"/>
    </source>
</evidence>
<evidence type="ECO:0000313" key="5">
    <source>
        <dbReference type="Proteomes" id="UP000280819"/>
    </source>
</evidence>
<accession>A0A3P1T6E8</accession>
<evidence type="ECO:0000256" key="1">
    <source>
        <dbReference type="ARBA" id="ARBA00008324"/>
    </source>
</evidence>
<dbReference type="Proteomes" id="UP000280819">
    <property type="component" value="Unassembled WGS sequence"/>
</dbReference>
<keyword evidence="2" id="KW-0378">Hydrolase</keyword>
<reference evidence="4 5" key="1">
    <citation type="submission" date="2018-11" db="EMBL/GenBank/DDBJ databases">
        <title>Genomes From Bacteria Associated with the Canine Oral Cavity: a Test Case for Automated Genome-Based Taxonomic Assignment.</title>
        <authorList>
            <person name="Coil D.A."/>
            <person name="Jospin G."/>
            <person name="Darling A.E."/>
            <person name="Wallis C."/>
            <person name="Davis I.J."/>
            <person name="Harris S."/>
            <person name="Eisen J.A."/>
            <person name="Holcombe L.J."/>
            <person name="O'Flynn C."/>
        </authorList>
    </citation>
    <scope>NUCLEOTIDE SEQUENCE [LARGE SCALE GENOMIC DNA]</scope>
    <source>
        <strain evidence="4 5">OH887_COT-365</strain>
    </source>
</reference>
<protein>
    <submittedName>
        <fullName evidence="4">PaaI family thioesterase</fullName>
    </submittedName>
</protein>
<name>A0A3P1T6E8_9ACTN</name>
<dbReference type="PANTHER" id="PTHR43240:SF5">
    <property type="entry name" value="1,4-DIHYDROXY-2-NAPHTHOYL-COA THIOESTERASE 1"/>
    <property type="match status" value="1"/>
</dbReference>
<dbReference type="PANTHER" id="PTHR43240">
    <property type="entry name" value="1,4-DIHYDROXY-2-NAPHTHOYL-COA THIOESTERASE 1"/>
    <property type="match status" value="1"/>
</dbReference>
<dbReference type="EMBL" id="RQZG01000008">
    <property type="protein sequence ID" value="RRD04959.1"/>
    <property type="molecule type" value="Genomic_DNA"/>
</dbReference>
<dbReference type="NCBIfam" id="TIGR00369">
    <property type="entry name" value="unchar_dom_1"/>
    <property type="match status" value="1"/>
</dbReference>
<comment type="similarity">
    <text evidence="1">Belongs to the thioesterase PaaI family.</text>
</comment>
<proteinExistence type="inferred from homology"/>
<dbReference type="InterPro" id="IPR029069">
    <property type="entry name" value="HotDog_dom_sf"/>
</dbReference>
<evidence type="ECO:0000313" key="4">
    <source>
        <dbReference type="EMBL" id="RRD04959.1"/>
    </source>
</evidence>